<dbReference type="EMBL" id="JAFMOF010000004">
    <property type="protein sequence ID" value="MBO0656169.1"/>
    <property type="molecule type" value="Genomic_DNA"/>
</dbReference>
<feature type="region of interest" description="Disordered" evidence="1">
    <location>
        <begin position="1"/>
        <end position="43"/>
    </location>
</feature>
<feature type="transmembrane region" description="Helical" evidence="2">
    <location>
        <begin position="49"/>
        <end position="74"/>
    </location>
</feature>
<keyword evidence="2" id="KW-1133">Transmembrane helix</keyword>
<keyword evidence="4" id="KW-1185">Reference proteome</keyword>
<dbReference type="Pfam" id="PF20088">
    <property type="entry name" value="DUF6480"/>
    <property type="match status" value="1"/>
</dbReference>
<name>A0A939FRT3_9ACTN</name>
<evidence type="ECO:0000256" key="2">
    <source>
        <dbReference type="SAM" id="Phobius"/>
    </source>
</evidence>
<dbReference type="InterPro" id="IPR045512">
    <property type="entry name" value="DUF6480"/>
</dbReference>
<keyword evidence="2" id="KW-0472">Membrane</keyword>
<gene>
    <name evidence="3" type="ORF">J1792_26360</name>
</gene>
<reference evidence="3" key="1">
    <citation type="submission" date="2021-03" db="EMBL/GenBank/DDBJ databases">
        <title>Streptomyces strains.</title>
        <authorList>
            <person name="Lund M.B."/>
            <person name="Toerring T."/>
        </authorList>
    </citation>
    <scope>NUCLEOTIDE SEQUENCE</scope>
    <source>
        <strain evidence="3">JCM 4242</strain>
    </source>
</reference>
<evidence type="ECO:0000256" key="1">
    <source>
        <dbReference type="SAM" id="MobiDB-lite"/>
    </source>
</evidence>
<evidence type="ECO:0000313" key="3">
    <source>
        <dbReference type="EMBL" id="MBO0656169.1"/>
    </source>
</evidence>
<dbReference type="AlphaFoldDB" id="A0A939FRT3"/>
<keyword evidence="2" id="KW-0812">Transmembrane</keyword>
<dbReference type="RefSeq" id="WP_086570562.1">
    <property type="nucleotide sequence ID" value="NZ_JAFMOF010000004.1"/>
</dbReference>
<comment type="caution">
    <text evidence="3">The sequence shown here is derived from an EMBL/GenBank/DDBJ whole genome shotgun (WGS) entry which is preliminary data.</text>
</comment>
<protein>
    <submittedName>
        <fullName evidence="3">Uncharacterized protein</fullName>
    </submittedName>
</protein>
<proteinExistence type="predicted"/>
<organism evidence="3 4">
    <name type="scientific">Streptomyces triculaminicus</name>
    <dbReference type="NCBI Taxonomy" id="2816232"/>
    <lineage>
        <taxon>Bacteria</taxon>
        <taxon>Bacillati</taxon>
        <taxon>Actinomycetota</taxon>
        <taxon>Actinomycetes</taxon>
        <taxon>Kitasatosporales</taxon>
        <taxon>Streptomycetaceae</taxon>
        <taxon>Streptomyces</taxon>
    </lineage>
</organism>
<sequence>MTAPNPDPDPDRTAGLEPGGGVPPGETPPGESSMSGAGPRQADYNQRGWATAPVLVIGLCVLVFAVTVFIWAAIV</sequence>
<accession>A0A939FRT3</accession>
<evidence type="ECO:0000313" key="4">
    <source>
        <dbReference type="Proteomes" id="UP000664781"/>
    </source>
</evidence>
<dbReference type="Proteomes" id="UP000664781">
    <property type="component" value="Unassembled WGS sequence"/>
</dbReference>